<dbReference type="Pfam" id="PF24877">
    <property type="entry name" value="ILV_EDD_C"/>
    <property type="match status" value="1"/>
</dbReference>
<comment type="pathway">
    <text evidence="13 15">Amino-acid biosynthesis; L-isoleucine biosynthesis; L-isoleucine from 2-oxobutanoate: step 3/4.</text>
</comment>
<evidence type="ECO:0000256" key="3">
    <source>
        <dbReference type="ARBA" id="ARBA00022605"/>
    </source>
</evidence>
<keyword evidence="4 15" id="KW-0001">2Fe-2S</keyword>
<keyword evidence="3 15" id="KW-0028">Amino-acid biosynthesis</keyword>
<evidence type="ECO:0000256" key="16">
    <source>
        <dbReference type="SAM" id="Coils"/>
    </source>
</evidence>
<comment type="similarity">
    <text evidence="2 15">Belongs to the IlvD/Edd family.</text>
</comment>
<evidence type="ECO:0000256" key="14">
    <source>
        <dbReference type="ARBA" id="ARBA00029490"/>
    </source>
</evidence>
<keyword evidence="6 15" id="KW-0460">Magnesium</keyword>
<dbReference type="NCBIfam" id="NF002068">
    <property type="entry name" value="PRK00911.1"/>
    <property type="match status" value="1"/>
</dbReference>
<protein>
    <recommendedName>
        <fullName evidence="14 15">Dihydroxy-acid dehydratase</fullName>
        <shortName evidence="15">DAD</shortName>
        <ecNumber evidence="14 15">4.2.1.9</ecNumber>
    </recommendedName>
</protein>
<evidence type="ECO:0000256" key="12">
    <source>
        <dbReference type="ARBA" id="ARBA00029436"/>
    </source>
</evidence>
<dbReference type="PANTHER" id="PTHR43661:SF3">
    <property type="entry name" value="D-XYLONATE DEHYDRATASE YAGF-RELATED"/>
    <property type="match status" value="1"/>
</dbReference>
<keyword evidence="8 15" id="KW-0411">Iron-sulfur</keyword>
<feature type="domain" description="Dihydroxy-acid/6-phosphogluconate dehydratase C-terminal" evidence="18">
    <location>
        <begin position="360"/>
        <end position="553"/>
    </location>
</feature>
<dbReference type="GO" id="GO:0009099">
    <property type="term" value="P:L-valine biosynthetic process"/>
    <property type="evidence" value="ECO:0007669"/>
    <property type="project" value="UniProtKB-UniRule"/>
</dbReference>
<dbReference type="UniPathway" id="UPA00049">
    <property type="reaction ID" value="UER00061"/>
</dbReference>
<evidence type="ECO:0000256" key="15">
    <source>
        <dbReference type="HAMAP-Rule" id="MF_00012"/>
    </source>
</evidence>
<dbReference type="InterPro" id="IPR037237">
    <property type="entry name" value="IlvD/EDD_N"/>
</dbReference>
<gene>
    <name evidence="15 19" type="primary">ilvD</name>
    <name evidence="19" type="ORF">BR63_18470</name>
</gene>
<evidence type="ECO:0000256" key="5">
    <source>
        <dbReference type="ARBA" id="ARBA00022723"/>
    </source>
</evidence>
<dbReference type="InterPro" id="IPR020558">
    <property type="entry name" value="DiOHA_6PGluconate_deHydtase_CS"/>
</dbReference>
<sequence length="558" mass="60479">MIRKYESSKVLEGIPGAYPRQMFRAAGYTDREIQGPIIGVVSSYNEIHPATAHLKELAQYVKAGVWMAGGTPVEFHTIAVCDAIAQGKGMHYVLPSRELIAAEIEVMVGGHRCFDGLVLLSSCDKVPGAMLMAAARLNIPTIMIPAGPMLPHKHNGREWVMCDIKEAMGEFKAGKIDEVEFSRIEANTCPTFGVCSMMGTGNTMSSVVEALGMCLPGLATIPAVSSERIRLAKLTGIRIVEMVKEGLKPRDILNIKSMENALRFVLATGGSSNTFLHLPAIANELGIKITLDWFDELSRETPCIAKFKPATDYNINDFYEAGGVQAVLSELQEIIYTDVLTVTGKTVGENIRDAVVKRPEVIRTLSNPLSPEGGLAVLKGNLAPEGAIVKQSAVHPKMLIHSGPAVVFDSEEEVRDYFFKDKVKPGDVLVIRYEGPKGGPGMRELSIPAAILIGMGLGDSVAMITDARYSGATRGPCIGHVSPEAADGGPIAIVENGDIIEIDIPNRKLNLKVSQEEIEQRLKNLKIKTKDIEYKQGFLDVYRRIVTSAKDGAVIKLD</sequence>
<dbReference type="SUPFAM" id="SSF52016">
    <property type="entry name" value="LeuD/IlvD-like"/>
    <property type="match status" value="1"/>
</dbReference>
<evidence type="ECO:0000259" key="17">
    <source>
        <dbReference type="Pfam" id="PF00920"/>
    </source>
</evidence>
<accession>A0A7G6E7M2</accession>
<dbReference type="PROSITE" id="PS00887">
    <property type="entry name" value="ILVD_EDD_2"/>
    <property type="match status" value="1"/>
</dbReference>
<evidence type="ECO:0000313" key="19">
    <source>
        <dbReference type="EMBL" id="QNB48076.1"/>
    </source>
</evidence>
<dbReference type="SUPFAM" id="SSF143975">
    <property type="entry name" value="IlvD/EDD N-terminal domain-like"/>
    <property type="match status" value="1"/>
</dbReference>
<dbReference type="InterPro" id="IPR000581">
    <property type="entry name" value="ILV_EDD_N"/>
</dbReference>
<keyword evidence="9 15" id="KW-0456">Lyase</keyword>
<feature type="active site" description="Proton acceptor" evidence="15">
    <location>
        <position position="470"/>
    </location>
</feature>
<dbReference type="GO" id="GO:0051537">
    <property type="term" value="F:2 iron, 2 sulfur cluster binding"/>
    <property type="evidence" value="ECO:0007669"/>
    <property type="project" value="UniProtKB-UniRule"/>
</dbReference>
<evidence type="ECO:0000256" key="10">
    <source>
        <dbReference type="ARBA" id="ARBA00023304"/>
    </source>
</evidence>
<comment type="catalytic activity">
    <reaction evidence="15">
        <text>(2R,3R)-2,3-dihydroxy-3-methylpentanoate = (S)-3-methyl-2-oxopentanoate + H2O</text>
        <dbReference type="Rhea" id="RHEA:27694"/>
        <dbReference type="ChEBI" id="CHEBI:15377"/>
        <dbReference type="ChEBI" id="CHEBI:35146"/>
        <dbReference type="ChEBI" id="CHEBI:49258"/>
        <dbReference type="EC" id="4.2.1.9"/>
    </reaction>
</comment>
<organism evidence="19 20">
    <name type="scientific">Thermanaerosceptrum fracticalcis</name>
    <dbReference type="NCBI Taxonomy" id="1712410"/>
    <lineage>
        <taxon>Bacteria</taxon>
        <taxon>Bacillati</taxon>
        <taxon>Bacillota</taxon>
        <taxon>Clostridia</taxon>
        <taxon>Eubacteriales</taxon>
        <taxon>Peptococcaceae</taxon>
        <taxon>Thermanaerosceptrum</taxon>
    </lineage>
</organism>
<dbReference type="InterPro" id="IPR004404">
    <property type="entry name" value="DihydroxyA_deHydtase"/>
</dbReference>
<keyword evidence="10 15" id="KW-0100">Branched-chain amino acid biosynthesis</keyword>
<dbReference type="OrthoDB" id="9807077at2"/>
<comment type="subunit">
    <text evidence="15">Homodimer.</text>
</comment>
<feature type="modified residue" description="N6-carboxylysine" evidence="15">
    <location>
        <position position="125"/>
    </location>
</feature>
<dbReference type="HAMAP" id="MF_00012">
    <property type="entry name" value="IlvD"/>
    <property type="match status" value="1"/>
</dbReference>
<evidence type="ECO:0000256" key="11">
    <source>
        <dbReference type="ARBA" id="ARBA00029304"/>
    </source>
</evidence>
<dbReference type="GO" id="GO:0004160">
    <property type="term" value="F:dihydroxy-acid dehydratase activity"/>
    <property type="evidence" value="ECO:0007669"/>
    <property type="project" value="UniProtKB-UniRule"/>
</dbReference>
<evidence type="ECO:0000256" key="2">
    <source>
        <dbReference type="ARBA" id="ARBA00006486"/>
    </source>
</evidence>
<proteinExistence type="inferred from homology"/>
<feature type="binding site" description="via carbamate group" evidence="15">
    <location>
        <position position="125"/>
    </location>
    <ligand>
        <name>Mg(2+)</name>
        <dbReference type="ChEBI" id="CHEBI:18420"/>
    </ligand>
</feature>
<dbReference type="PANTHER" id="PTHR43661">
    <property type="entry name" value="D-XYLONATE DEHYDRATASE"/>
    <property type="match status" value="1"/>
</dbReference>
<feature type="binding site" evidence="15">
    <location>
        <position position="444"/>
    </location>
    <ligand>
        <name>Mg(2+)</name>
        <dbReference type="ChEBI" id="CHEBI:18420"/>
    </ligand>
</feature>
<keyword evidence="20" id="KW-1185">Reference proteome</keyword>
<dbReference type="EMBL" id="CP045798">
    <property type="protein sequence ID" value="QNB48076.1"/>
    <property type="molecule type" value="Genomic_DNA"/>
</dbReference>
<feature type="domain" description="Dihydroxy-acid/6-phosphogluconate dehydratase N-terminal" evidence="17">
    <location>
        <begin position="36"/>
        <end position="350"/>
    </location>
</feature>
<comment type="function">
    <text evidence="15">Functions in the biosynthesis of branched-chain amino acids. Catalyzes the dehydration of (2R,3R)-2,3-dihydroxy-3-methylpentanoate (2,3-dihydroxy-3-methylvalerate) into 2-oxo-3-methylpentanoate (2-oxo-3-methylvalerate) and of (2R)-2,3-dihydroxy-3-methylbutanoate (2,3-dihydroxyisovalerate) into 2-oxo-3-methylbutanoate (2-oxoisovalerate), the penultimate precursor to L-isoleucine and L-valine, respectively.</text>
</comment>
<comment type="caution">
    <text evidence="15">Lacks conserved residue(s) required for the propagation of feature annotation.</text>
</comment>
<dbReference type="Proteomes" id="UP000515847">
    <property type="component" value="Chromosome"/>
</dbReference>
<evidence type="ECO:0000256" key="4">
    <source>
        <dbReference type="ARBA" id="ARBA00022714"/>
    </source>
</evidence>
<evidence type="ECO:0000256" key="7">
    <source>
        <dbReference type="ARBA" id="ARBA00023004"/>
    </source>
</evidence>
<dbReference type="EC" id="4.2.1.9" evidence="14 15"/>
<comment type="catalytic activity">
    <reaction evidence="11">
        <text>(2R)-2,3-dihydroxy-3-methylbutanoate = 3-methyl-2-oxobutanoate + H2O</text>
        <dbReference type="Rhea" id="RHEA:24809"/>
        <dbReference type="ChEBI" id="CHEBI:11851"/>
        <dbReference type="ChEBI" id="CHEBI:15377"/>
        <dbReference type="ChEBI" id="CHEBI:49072"/>
        <dbReference type="EC" id="4.2.1.9"/>
    </reaction>
    <physiologicalReaction direction="left-to-right" evidence="11">
        <dbReference type="Rhea" id="RHEA:24810"/>
    </physiologicalReaction>
</comment>
<keyword evidence="7 15" id="KW-0408">Iron</keyword>
<dbReference type="KEGG" id="tfr:BR63_18470"/>
<evidence type="ECO:0000256" key="9">
    <source>
        <dbReference type="ARBA" id="ARBA00023239"/>
    </source>
</evidence>
<keyword evidence="5 15" id="KW-0479">Metal-binding</keyword>
<evidence type="ECO:0000256" key="6">
    <source>
        <dbReference type="ARBA" id="ARBA00022842"/>
    </source>
</evidence>
<dbReference type="AlphaFoldDB" id="A0A7G6E7M2"/>
<evidence type="ECO:0000256" key="8">
    <source>
        <dbReference type="ARBA" id="ARBA00023014"/>
    </source>
</evidence>
<feature type="coiled-coil region" evidence="16">
    <location>
        <begin position="508"/>
        <end position="535"/>
    </location>
</feature>
<name>A0A7G6E7M2_THEFR</name>
<dbReference type="GO" id="GO:0000287">
    <property type="term" value="F:magnesium ion binding"/>
    <property type="evidence" value="ECO:0007669"/>
    <property type="project" value="UniProtKB-UniRule"/>
</dbReference>
<keyword evidence="16" id="KW-0175">Coiled coil</keyword>
<evidence type="ECO:0000259" key="18">
    <source>
        <dbReference type="Pfam" id="PF24877"/>
    </source>
</evidence>
<dbReference type="UniPathway" id="UPA00047">
    <property type="reaction ID" value="UER00057"/>
</dbReference>
<evidence type="ECO:0000256" key="13">
    <source>
        <dbReference type="ARBA" id="ARBA00029437"/>
    </source>
</evidence>
<evidence type="ECO:0000313" key="20">
    <source>
        <dbReference type="Proteomes" id="UP000515847"/>
    </source>
</evidence>
<feature type="binding site" evidence="15">
    <location>
        <position position="124"/>
    </location>
    <ligand>
        <name>Mg(2+)</name>
        <dbReference type="ChEBI" id="CHEBI:18420"/>
    </ligand>
</feature>
<evidence type="ECO:0000256" key="1">
    <source>
        <dbReference type="ARBA" id="ARBA00001946"/>
    </source>
</evidence>
<dbReference type="GO" id="GO:0005829">
    <property type="term" value="C:cytosol"/>
    <property type="evidence" value="ECO:0007669"/>
    <property type="project" value="TreeGrafter"/>
</dbReference>
<dbReference type="GO" id="GO:0009097">
    <property type="term" value="P:isoleucine biosynthetic process"/>
    <property type="evidence" value="ECO:0007669"/>
    <property type="project" value="UniProtKB-UniRule"/>
</dbReference>
<feature type="binding site" evidence="15">
    <location>
        <position position="82"/>
    </location>
    <ligand>
        <name>Mg(2+)</name>
        <dbReference type="ChEBI" id="CHEBI:18420"/>
    </ligand>
</feature>
<comment type="cofactor">
    <cofactor evidence="1 15">
        <name>Mg(2+)</name>
        <dbReference type="ChEBI" id="CHEBI:18420"/>
    </cofactor>
</comment>
<dbReference type="Pfam" id="PF00920">
    <property type="entry name" value="ILVD_EDD_N"/>
    <property type="match status" value="1"/>
</dbReference>
<comment type="cofactor">
    <cofactor evidence="15">
        <name>[2Fe-2S] cluster</name>
        <dbReference type="ChEBI" id="CHEBI:190135"/>
    </cofactor>
    <text evidence="15">Binds 1 [2Fe-2S] cluster per subunit. This cluster acts as a Lewis acid cofactor.</text>
</comment>
<dbReference type="Gene3D" id="3.50.30.80">
    <property type="entry name" value="IlvD/EDD C-terminal domain-like"/>
    <property type="match status" value="1"/>
</dbReference>
<dbReference type="NCBIfam" id="NF004784">
    <property type="entry name" value="PRK06131.1"/>
    <property type="match status" value="1"/>
</dbReference>
<dbReference type="InterPro" id="IPR056740">
    <property type="entry name" value="ILV_EDD_C"/>
</dbReference>
<dbReference type="NCBIfam" id="TIGR00110">
    <property type="entry name" value="ilvD"/>
    <property type="match status" value="1"/>
</dbReference>
<dbReference type="FunFam" id="3.50.30.80:FF:000001">
    <property type="entry name" value="Dihydroxy-acid dehydratase"/>
    <property type="match status" value="1"/>
</dbReference>
<dbReference type="InterPro" id="IPR042096">
    <property type="entry name" value="Dihydro-acid_dehy_C"/>
</dbReference>
<comment type="pathway">
    <text evidence="12 15">Amino-acid biosynthesis; L-valine biosynthesis; L-valine from pyruvate: step 3/4.</text>
</comment>
<reference evidence="19 20" key="1">
    <citation type="journal article" date="2019" name="Front. Microbiol.">
        <title>Thermoanaerosceptrum fracticalcis gen. nov. sp. nov., a Novel Fumarate-Fermenting Microorganism From a Deep Fractured Carbonate Aquifer of the US Great Basin.</title>
        <authorList>
            <person name="Hamilton-Brehm S.D."/>
            <person name="Stewart L.E."/>
            <person name="Zavarin M."/>
            <person name="Caldwell M."/>
            <person name="Lawson P.A."/>
            <person name="Onstott T.C."/>
            <person name="Grzymski J."/>
            <person name="Neveux I."/>
            <person name="Lollar B.S."/>
            <person name="Russell C.E."/>
            <person name="Moser D.P."/>
        </authorList>
    </citation>
    <scope>NUCLEOTIDE SEQUENCE [LARGE SCALE GENOMIC DNA]</scope>
    <source>
        <strain evidence="19 20">DRI-13</strain>
    </source>
</reference>
<dbReference type="RefSeq" id="WP_034420444.1">
    <property type="nucleotide sequence ID" value="NZ_CP045798.1"/>
</dbReference>